<dbReference type="Proteomes" id="UP001345013">
    <property type="component" value="Unassembled WGS sequence"/>
</dbReference>
<feature type="domain" description="AB hydrolase-1" evidence="1">
    <location>
        <begin position="42"/>
        <end position="234"/>
    </location>
</feature>
<sequence length="322" mass="35435">MATNTQSQFSPFRLELENDITITGIHHFPSPSSTSPTYRPLIVLLHGGTCTAHNFDISPSLTASTAAESLSIPVISINRPGYLESTPLPIPSNSTFHKELGRFLHSDLFPALWQKYGIRNNCTALVPLAHSLGSPGIIVAAALHAQDQVPKYPLAGIIFSGWGIHQAPNSPAPPSGPSEKLAWKQLIMLGRPELHLGPSEAVEAIGPQDHDMDPAEPDEIYSGHWWRYWRSYSDEVIVPVMFGQPEHDLFWEGTLEHVREVEGCFPKAARFDGSLVMNAPHALEWSYCAAGWYSRCFGFALEVTTAYALKGMPQPGKSRSQE</sequence>
<evidence type="ECO:0000259" key="1">
    <source>
        <dbReference type="Pfam" id="PF12697"/>
    </source>
</evidence>
<keyword evidence="3" id="KW-1185">Reference proteome</keyword>
<gene>
    <name evidence="2" type="ORF">LTR24_008044</name>
</gene>
<proteinExistence type="predicted"/>
<organism evidence="2 3">
    <name type="scientific">Lithohypha guttulata</name>
    <dbReference type="NCBI Taxonomy" id="1690604"/>
    <lineage>
        <taxon>Eukaryota</taxon>
        <taxon>Fungi</taxon>
        <taxon>Dikarya</taxon>
        <taxon>Ascomycota</taxon>
        <taxon>Pezizomycotina</taxon>
        <taxon>Eurotiomycetes</taxon>
        <taxon>Chaetothyriomycetidae</taxon>
        <taxon>Chaetothyriales</taxon>
        <taxon>Trichomeriaceae</taxon>
        <taxon>Lithohypha</taxon>
    </lineage>
</organism>
<dbReference type="SUPFAM" id="SSF53474">
    <property type="entry name" value="alpha/beta-Hydrolases"/>
    <property type="match status" value="1"/>
</dbReference>
<protein>
    <recommendedName>
        <fullName evidence="1">AB hydrolase-1 domain-containing protein</fullName>
    </recommendedName>
</protein>
<evidence type="ECO:0000313" key="3">
    <source>
        <dbReference type="Proteomes" id="UP001345013"/>
    </source>
</evidence>
<evidence type="ECO:0000313" key="2">
    <source>
        <dbReference type="EMBL" id="KAK5081901.1"/>
    </source>
</evidence>
<dbReference type="Gene3D" id="3.40.50.1820">
    <property type="entry name" value="alpha/beta hydrolase"/>
    <property type="match status" value="1"/>
</dbReference>
<reference evidence="2 3" key="1">
    <citation type="submission" date="2023-08" db="EMBL/GenBank/DDBJ databases">
        <title>Black Yeasts Isolated from many extreme environments.</title>
        <authorList>
            <person name="Coleine C."/>
            <person name="Stajich J.E."/>
            <person name="Selbmann L."/>
        </authorList>
    </citation>
    <scope>NUCLEOTIDE SEQUENCE [LARGE SCALE GENOMIC DNA]</scope>
    <source>
        <strain evidence="2 3">CCFEE 5885</strain>
    </source>
</reference>
<accession>A0ABR0K148</accession>
<name>A0ABR0K148_9EURO</name>
<dbReference type="InterPro" id="IPR029058">
    <property type="entry name" value="AB_hydrolase_fold"/>
</dbReference>
<comment type="caution">
    <text evidence="2">The sequence shown here is derived from an EMBL/GenBank/DDBJ whole genome shotgun (WGS) entry which is preliminary data.</text>
</comment>
<dbReference type="EMBL" id="JAVRRG010000131">
    <property type="protein sequence ID" value="KAK5081901.1"/>
    <property type="molecule type" value="Genomic_DNA"/>
</dbReference>
<dbReference type="Pfam" id="PF12697">
    <property type="entry name" value="Abhydrolase_6"/>
    <property type="match status" value="1"/>
</dbReference>
<dbReference type="InterPro" id="IPR000073">
    <property type="entry name" value="AB_hydrolase_1"/>
</dbReference>